<gene>
    <name evidence="1" type="primary">LOC107832099</name>
</gene>
<dbReference type="PANTHER" id="PTHR47165:SF4">
    <property type="entry name" value="OS03G0429900 PROTEIN"/>
    <property type="match status" value="1"/>
</dbReference>
<organism evidence="1">
    <name type="scientific">Nicotiana tabacum</name>
    <name type="common">Common tobacco</name>
    <dbReference type="NCBI Taxonomy" id="4097"/>
    <lineage>
        <taxon>Eukaryota</taxon>
        <taxon>Viridiplantae</taxon>
        <taxon>Streptophyta</taxon>
        <taxon>Embryophyta</taxon>
        <taxon>Tracheophyta</taxon>
        <taxon>Spermatophyta</taxon>
        <taxon>Magnoliopsida</taxon>
        <taxon>eudicotyledons</taxon>
        <taxon>Gunneridae</taxon>
        <taxon>Pentapetalae</taxon>
        <taxon>asterids</taxon>
        <taxon>lamiids</taxon>
        <taxon>Solanales</taxon>
        <taxon>Solanaceae</taxon>
        <taxon>Nicotianoideae</taxon>
        <taxon>Nicotianeae</taxon>
        <taxon>Nicotiana</taxon>
    </lineage>
</organism>
<proteinExistence type="predicted"/>
<dbReference type="RefSeq" id="XP_016515398.1">
    <property type="nucleotide sequence ID" value="XM_016659912.1"/>
</dbReference>
<dbReference type="InterPro" id="IPR012340">
    <property type="entry name" value="NA-bd_OB-fold"/>
</dbReference>
<dbReference type="STRING" id="4097.A0A1S4DPP7"/>
<accession>A0A1S4DPP7</accession>
<protein>
    <recommendedName>
        <fullName evidence="2">Replication protein A 70 kDa DNA-binding subunit B-like</fullName>
    </recommendedName>
</protein>
<evidence type="ECO:0000313" key="1">
    <source>
        <dbReference type="RefSeq" id="XP_016515398.1"/>
    </source>
</evidence>
<dbReference type="Gene3D" id="2.40.50.140">
    <property type="entry name" value="Nucleic acid-binding proteins"/>
    <property type="match status" value="2"/>
</dbReference>
<dbReference type="GO" id="GO:0006260">
    <property type="term" value="P:DNA replication"/>
    <property type="evidence" value="ECO:0000318"/>
    <property type="project" value="GO_Central"/>
</dbReference>
<dbReference type="SUPFAM" id="SSF50249">
    <property type="entry name" value="Nucleic acid-binding proteins"/>
    <property type="match status" value="2"/>
</dbReference>
<dbReference type="GO" id="GO:0043047">
    <property type="term" value="F:single-stranded telomeric DNA binding"/>
    <property type="evidence" value="ECO:0000318"/>
    <property type="project" value="GO_Central"/>
</dbReference>
<dbReference type="GO" id="GO:0007004">
    <property type="term" value="P:telomere maintenance via telomerase"/>
    <property type="evidence" value="ECO:0000318"/>
    <property type="project" value="GO_Central"/>
</dbReference>
<dbReference type="PANTHER" id="PTHR47165">
    <property type="entry name" value="OS03G0429900 PROTEIN"/>
    <property type="match status" value="1"/>
</dbReference>
<dbReference type="GO" id="GO:0005662">
    <property type="term" value="C:DNA replication factor A complex"/>
    <property type="evidence" value="ECO:0000318"/>
    <property type="project" value="GO_Central"/>
</dbReference>
<dbReference type="GO" id="GO:0006289">
    <property type="term" value="P:nucleotide-excision repair"/>
    <property type="evidence" value="ECO:0000318"/>
    <property type="project" value="GO_Central"/>
</dbReference>
<dbReference type="OrthoDB" id="1305647at2759"/>
<sequence>MGLYIMKNFVVYPNNMKLKTKDHKFKLMFTHKTTFEDMHDPHFNMYIFKFRTYEQLSNPQEFDNTELFDVIGEIVSYEDIQSIKQDDSIRMFMNIEIQDYASNNISATLWGDFIEQVKPHLNGSNDKPVVVVTQLIRAHPYREQYSVRNTWHASKLWINSNLPQVVDFCSRYKLQVKVMDCTGTISLLLWDKDATKIIGKSANYLKDVVFEDSTKDNELIDVANTPAKIGITNPASVVEEDSNAQLSGYKIKRVFKKKKIA</sequence>
<dbReference type="AlphaFoldDB" id="A0A1S4DPP7"/>
<dbReference type="CDD" id="cd04481">
    <property type="entry name" value="RPA1_DBD_B_like"/>
    <property type="match status" value="1"/>
</dbReference>
<evidence type="ECO:0008006" key="2">
    <source>
        <dbReference type="Google" id="ProtNLM"/>
    </source>
</evidence>
<dbReference type="GO" id="GO:0000724">
    <property type="term" value="P:double-strand break repair via homologous recombination"/>
    <property type="evidence" value="ECO:0000318"/>
    <property type="project" value="GO_Central"/>
</dbReference>
<dbReference type="OMA" id="KSHESQH"/>
<dbReference type="GO" id="GO:0051321">
    <property type="term" value="P:meiotic cell cycle"/>
    <property type="evidence" value="ECO:0000318"/>
    <property type="project" value="GO_Central"/>
</dbReference>
<dbReference type="KEGG" id="nta:107832099"/>
<dbReference type="GO" id="GO:0003684">
    <property type="term" value="F:damaged DNA binding"/>
    <property type="evidence" value="ECO:0000318"/>
    <property type="project" value="GO_Central"/>
</dbReference>
<name>A0A1S4DPP7_TOBAC</name>
<dbReference type="PaxDb" id="4097-A0A1S4DPP7"/>
<reference evidence="1" key="1">
    <citation type="submission" date="2025-08" db="UniProtKB">
        <authorList>
            <consortium name="RefSeq"/>
        </authorList>
    </citation>
    <scope>IDENTIFICATION</scope>
</reference>